<accession>A0A2I0UP94</accession>
<keyword evidence="3" id="KW-1185">Reference proteome</keyword>
<gene>
    <name evidence="2" type="ORF">llap_1833</name>
</gene>
<feature type="compositionally biased region" description="Basic and acidic residues" evidence="1">
    <location>
        <begin position="95"/>
        <end position="116"/>
    </location>
</feature>
<protein>
    <submittedName>
        <fullName evidence="2">Mast stem cell growth factor receptor kit</fullName>
    </submittedName>
</protein>
<name>A0A2I0UP94_LIMLA</name>
<dbReference type="Proteomes" id="UP000233556">
    <property type="component" value="Unassembled WGS sequence"/>
</dbReference>
<dbReference type="AlphaFoldDB" id="A0A2I0UP94"/>
<evidence type="ECO:0000313" key="3">
    <source>
        <dbReference type="Proteomes" id="UP000233556"/>
    </source>
</evidence>
<dbReference type="EMBL" id="KZ505667">
    <property type="protein sequence ID" value="PKU47853.1"/>
    <property type="molecule type" value="Genomic_DNA"/>
</dbReference>
<dbReference type="PANTHER" id="PTHR33395">
    <property type="entry name" value="TRANSCRIPTASE, PUTATIVE-RELATED-RELATED"/>
    <property type="match status" value="1"/>
</dbReference>
<evidence type="ECO:0000313" key="2">
    <source>
        <dbReference type="EMBL" id="PKU47853.1"/>
    </source>
</evidence>
<evidence type="ECO:0000256" key="1">
    <source>
        <dbReference type="SAM" id="MobiDB-lite"/>
    </source>
</evidence>
<sequence>MDEEPTERLWVRIKEQTSMGDTVVAFCYRLSDQGNKHEESRRFLETIDDNFLTQVIEEPTRRCALLNLILAKKEGLVRDMKLKGSFGCSDGDVQDPIRREQGKKQDHNPELQESRL</sequence>
<dbReference type="PANTHER" id="PTHR33395:SF22">
    <property type="entry name" value="REVERSE TRANSCRIPTASE DOMAIN-CONTAINING PROTEIN"/>
    <property type="match status" value="1"/>
</dbReference>
<proteinExistence type="predicted"/>
<reference evidence="3" key="2">
    <citation type="submission" date="2017-12" db="EMBL/GenBank/DDBJ databases">
        <title>Genome sequence of the Bar-tailed Godwit (Limosa lapponica baueri).</title>
        <authorList>
            <person name="Lima N.C.B."/>
            <person name="Parody-Merino A.M."/>
            <person name="Battley P.F."/>
            <person name="Fidler A.E."/>
            <person name="Prosdocimi F."/>
        </authorList>
    </citation>
    <scope>NUCLEOTIDE SEQUENCE [LARGE SCALE GENOMIC DNA]</scope>
</reference>
<dbReference type="GO" id="GO:0007508">
    <property type="term" value="P:larval heart development"/>
    <property type="evidence" value="ECO:0007669"/>
    <property type="project" value="TreeGrafter"/>
</dbReference>
<dbReference type="GO" id="GO:0061343">
    <property type="term" value="P:cell adhesion involved in heart morphogenesis"/>
    <property type="evidence" value="ECO:0007669"/>
    <property type="project" value="TreeGrafter"/>
</dbReference>
<organism evidence="2 3">
    <name type="scientific">Limosa lapponica baueri</name>
    <dbReference type="NCBI Taxonomy" id="1758121"/>
    <lineage>
        <taxon>Eukaryota</taxon>
        <taxon>Metazoa</taxon>
        <taxon>Chordata</taxon>
        <taxon>Craniata</taxon>
        <taxon>Vertebrata</taxon>
        <taxon>Euteleostomi</taxon>
        <taxon>Archelosauria</taxon>
        <taxon>Archosauria</taxon>
        <taxon>Dinosauria</taxon>
        <taxon>Saurischia</taxon>
        <taxon>Theropoda</taxon>
        <taxon>Coelurosauria</taxon>
        <taxon>Aves</taxon>
        <taxon>Neognathae</taxon>
        <taxon>Neoaves</taxon>
        <taxon>Charadriiformes</taxon>
        <taxon>Scolopacidae</taxon>
        <taxon>Limosa</taxon>
    </lineage>
</organism>
<dbReference type="GO" id="GO:0031012">
    <property type="term" value="C:extracellular matrix"/>
    <property type="evidence" value="ECO:0007669"/>
    <property type="project" value="TreeGrafter"/>
</dbReference>
<feature type="region of interest" description="Disordered" evidence="1">
    <location>
        <begin position="84"/>
        <end position="116"/>
    </location>
</feature>
<reference evidence="3" key="1">
    <citation type="submission" date="2017-11" db="EMBL/GenBank/DDBJ databases">
        <authorList>
            <person name="Lima N.C."/>
            <person name="Parody-Merino A.M."/>
            <person name="Battley P.F."/>
            <person name="Fidler A.E."/>
            <person name="Prosdocimi F."/>
        </authorList>
    </citation>
    <scope>NUCLEOTIDE SEQUENCE [LARGE SCALE GENOMIC DNA]</scope>
</reference>
<keyword evidence="2" id="KW-0675">Receptor</keyword>